<keyword evidence="1" id="KW-0472">Membrane</keyword>
<dbReference type="InterPro" id="IPR013833">
    <property type="entry name" value="Cyt_c_oxidase_su3_a-hlx"/>
</dbReference>
<dbReference type="Gene3D" id="1.20.120.80">
    <property type="entry name" value="Cytochrome c oxidase, subunit III, four-helix bundle"/>
    <property type="match status" value="1"/>
</dbReference>
<evidence type="ECO:0000256" key="1">
    <source>
        <dbReference type="SAM" id="Phobius"/>
    </source>
</evidence>
<gene>
    <name evidence="2" type="ORF">SCLAR_v1c01800</name>
</gene>
<evidence type="ECO:0000313" key="3">
    <source>
        <dbReference type="Proteomes" id="UP000231179"/>
    </source>
</evidence>
<proteinExistence type="predicted"/>
<feature type="transmembrane region" description="Helical" evidence="1">
    <location>
        <begin position="154"/>
        <end position="176"/>
    </location>
</feature>
<dbReference type="RefSeq" id="WP_100254075.1">
    <property type="nucleotide sequence ID" value="NZ_CP024870.1"/>
</dbReference>
<feature type="transmembrane region" description="Helical" evidence="1">
    <location>
        <begin position="116"/>
        <end position="134"/>
    </location>
</feature>
<feature type="transmembrane region" description="Helical" evidence="1">
    <location>
        <begin position="188"/>
        <end position="213"/>
    </location>
</feature>
<organism evidence="2 3">
    <name type="scientific">Spiroplasma clarkii</name>
    <dbReference type="NCBI Taxonomy" id="2139"/>
    <lineage>
        <taxon>Bacteria</taxon>
        <taxon>Bacillati</taxon>
        <taxon>Mycoplasmatota</taxon>
        <taxon>Mollicutes</taxon>
        <taxon>Entomoplasmatales</taxon>
        <taxon>Spiroplasmataceae</taxon>
        <taxon>Spiroplasma</taxon>
    </lineage>
</organism>
<dbReference type="AlphaFoldDB" id="A0A2K8KK08"/>
<accession>A0A2K8KK08</accession>
<reference evidence="2 3" key="1">
    <citation type="submission" date="2017-11" db="EMBL/GenBank/DDBJ databases">
        <title>Complete genome sequence of Spiroplasma clarkii CN-5 (DSM 19994).</title>
        <authorList>
            <person name="Tsai Y.-M."/>
            <person name="Chang A."/>
            <person name="Lo W.-S."/>
            <person name="Kuo C.-H."/>
        </authorList>
    </citation>
    <scope>NUCLEOTIDE SEQUENCE [LARGE SCALE GENOMIC DNA]</scope>
    <source>
        <strain evidence="2 3">CN-5</strain>
    </source>
</reference>
<keyword evidence="3" id="KW-1185">Reference proteome</keyword>
<keyword evidence="1" id="KW-0812">Transmembrane</keyword>
<feature type="transmembrane region" description="Helical" evidence="1">
    <location>
        <begin position="260"/>
        <end position="279"/>
    </location>
</feature>
<evidence type="ECO:0000313" key="2">
    <source>
        <dbReference type="EMBL" id="ATX70511.1"/>
    </source>
</evidence>
<dbReference type="GO" id="GO:0004129">
    <property type="term" value="F:cytochrome-c oxidase activity"/>
    <property type="evidence" value="ECO:0007669"/>
    <property type="project" value="InterPro"/>
</dbReference>
<dbReference type="EMBL" id="CP024870">
    <property type="protein sequence ID" value="ATX70511.1"/>
    <property type="molecule type" value="Genomic_DNA"/>
</dbReference>
<keyword evidence="1" id="KW-1133">Transmembrane helix</keyword>
<name>A0A2K8KK08_9MOLU</name>
<sequence length="300" mass="34776">MEKKYWWKISTKLTLAILPLCGILIFLIGQSTELFKDSTAYWTRLLKWGQVNDAGEKVSWASETYFNKLISLGVGGKLLYLFCRNFIPLTTVANIVASAFWINSAKNQKSEGQGKFDNYLVAIIIFSTVFWVSALYNFSNIFTSAVSNMVWYNYFAWTLLHGFPQLVGIIYLVCFYQKYEIPLESKQVWKLWGFSLIPLFGYLTFFMLSGMFFQVTNLFPFFGDMSGTGHYPYDFIDLFHKKGNYAAALGLPINNATQLLIIYLFFLLTQSLYFVIMYFPARHQFLKKNPQLKKINEQLA</sequence>
<dbReference type="GO" id="GO:0016020">
    <property type="term" value="C:membrane"/>
    <property type="evidence" value="ECO:0007669"/>
    <property type="project" value="InterPro"/>
</dbReference>
<feature type="transmembrane region" description="Helical" evidence="1">
    <location>
        <begin position="86"/>
        <end position="104"/>
    </location>
</feature>
<dbReference type="GO" id="GO:0022904">
    <property type="term" value="P:respiratory electron transport chain"/>
    <property type="evidence" value="ECO:0007669"/>
    <property type="project" value="InterPro"/>
</dbReference>
<dbReference type="Proteomes" id="UP000231179">
    <property type="component" value="Chromosome"/>
</dbReference>
<protein>
    <submittedName>
        <fullName evidence="2">Uncharacterized protein</fullName>
    </submittedName>
</protein>